<evidence type="ECO:0000313" key="2">
    <source>
        <dbReference type="EMBL" id="CCJ55450.1"/>
    </source>
</evidence>
<dbReference type="Gene3D" id="3.90.210.10">
    <property type="entry name" value="Heat-Labile Enterotoxin, subunit A"/>
    <property type="match status" value="1"/>
</dbReference>
<dbReference type="PRINTS" id="PR01395">
    <property type="entry name" value="BORPETOXINA"/>
</dbReference>
<accession>A0A0C6PA24</accession>
<dbReference type="Proteomes" id="UP000007564">
    <property type="component" value="Chromosome"/>
</dbReference>
<keyword evidence="2" id="KW-0808">Transferase</keyword>
<evidence type="ECO:0000256" key="1">
    <source>
        <dbReference type="SAM" id="SignalP"/>
    </source>
</evidence>
<reference evidence="2 3" key="1">
    <citation type="journal article" date="2012" name="BMC Genomics">
        <title>Comparative genomics of the classical Bordetella subspecies: the evolution and exchange of virulence-associated diversity amongst closely related pathogens.</title>
        <authorList>
            <person name="Park J."/>
            <person name="Zhang Y."/>
            <person name="Buboltz A.M."/>
            <person name="Zhang X."/>
            <person name="Schuster S.C."/>
            <person name="Ahuja U."/>
            <person name="Liu M."/>
            <person name="Miller J.F."/>
            <person name="Sebaihia M."/>
            <person name="Bentley S.D."/>
            <person name="Parkhill J."/>
            <person name="Harvill E.T."/>
        </authorList>
    </citation>
    <scope>NUCLEOTIDE SEQUENCE [LARGE SCALE GENOMIC DNA]</scope>
    <source>
        <strain evidence="2 3">253</strain>
    </source>
</reference>
<dbReference type="OrthoDB" id="8998393at2"/>
<organism evidence="2 3">
    <name type="scientific">Bordetella bronchiseptica 253</name>
    <dbReference type="NCBI Taxonomy" id="568707"/>
    <lineage>
        <taxon>Bacteria</taxon>
        <taxon>Pseudomonadati</taxon>
        <taxon>Pseudomonadota</taxon>
        <taxon>Betaproteobacteria</taxon>
        <taxon>Burkholderiales</taxon>
        <taxon>Alcaligenaceae</taxon>
        <taxon>Bordetella</taxon>
    </lineage>
</organism>
<dbReference type="EMBL" id="HE965806">
    <property type="protein sequence ID" value="CCJ55450.1"/>
    <property type="molecule type" value="Genomic_DNA"/>
</dbReference>
<feature type="chain" id="PRO_5002190158" evidence="1">
    <location>
        <begin position="35"/>
        <end position="269"/>
    </location>
</feature>
<keyword evidence="1" id="KW-0732">Signal</keyword>
<dbReference type="GO" id="GO:0005576">
    <property type="term" value="C:extracellular region"/>
    <property type="evidence" value="ECO:0007669"/>
    <property type="project" value="InterPro"/>
</dbReference>
<gene>
    <name evidence="2" type="primary">ptxA</name>
    <name evidence="2" type="ORF">BN112_3536</name>
</gene>
<dbReference type="Pfam" id="PF02917">
    <property type="entry name" value="Pertussis_S1"/>
    <property type="match status" value="1"/>
</dbReference>
<dbReference type="HOGENOM" id="CLU_1145818_0_0_4"/>
<sequence>MRCTRAIRQTARTGWLTWLAILAVTASMTSPAWADDPPATVYRYDSRPPEDVFQNGFTAWGNNDNVLEHLTGRSCQVGSSNSAFVSTSSSRRYTEVYLEHRMQEAVEAERAGRGTGHFIGYIYEVRADNNFYNASSSYFEYVDTYGDNAGRILAGALATYQSEYLAHRRIPPENIRRVTRVYHNGITGETTTTEYPNLRYVSQQTRANPNPYTSRRSTASIVGTLVRMAPVTGACMARQAESPEAMAAWSERAGEAMVLVYYESIAYSF</sequence>
<dbReference type="EC" id="2.4.2.-" evidence="2"/>
<evidence type="ECO:0000313" key="3">
    <source>
        <dbReference type="Proteomes" id="UP000007564"/>
    </source>
</evidence>
<dbReference type="AlphaFoldDB" id="A0A0C6PA24"/>
<dbReference type="KEGG" id="bbh:BN112_3536"/>
<dbReference type="SUPFAM" id="SSF56399">
    <property type="entry name" value="ADP-ribosylation"/>
    <property type="match status" value="1"/>
</dbReference>
<proteinExistence type="predicted"/>
<name>A0A0C6PA24_BORBO</name>
<dbReference type="GO" id="GO:0003950">
    <property type="term" value="F:NAD+ poly-ADP-ribosyltransferase activity"/>
    <property type="evidence" value="ECO:0007669"/>
    <property type="project" value="InterPro"/>
</dbReference>
<dbReference type="InterPro" id="IPR003898">
    <property type="entry name" value="Borpert_toxA"/>
</dbReference>
<protein>
    <submittedName>
        <fullName evidence="2">Pertussis toxin subunit 1</fullName>
        <ecNumber evidence="2">2.4.2.-</ecNumber>
    </submittedName>
</protein>
<feature type="signal peptide" evidence="1">
    <location>
        <begin position="1"/>
        <end position="34"/>
    </location>
</feature>
<dbReference type="RefSeq" id="WP_015064786.1">
    <property type="nucleotide sequence ID" value="NC_019382.1"/>
</dbReference>
<keyword evidence="2" id="KW-0328">Glycosyltransferase</keyword>